<name>A0A7W7M9B9_9ACTN</name>
<evidence type="ECO:0000313" key="1">
    <source>
        <dbReference type="EMBL" id="MBB4741661.1"/>
    </source>
</evidence>
<dbReference type="InterPro" id="IPR036271">
    <property type="entry name" value="Tet_transcr_reg_TetR-rel_C_sf"/>
</dbReference>
<comment type="caution">
    <text evidence="1">The sequence shown here is derived from an EMBL/GenBank/DDBJ whole genome shotgun (WGS) entry which is preliminary data.</text>
</comment>
<dbReference type="EMBL" id="JACHNB010000001">
    <property type="protein sequence ID" value="MBB4741661.1"/>
    <property type="molecule type" value="Genomic_DNA"/>
</dbReference>
<keyword evidence="2" id="KW-1185">Reference proteome</keyword>
<evidence type="ECO:0000313" key="2">
    <source>
        <dbReference type="Proteomes" id="UP000546162"/>
    </source>
</evidence>
<dbReference type="AlphaFoldDB" id="A0A7W7M9B9"/>
<dbReference type="SUPFAM" id="SSF48498">
    <property type="entry name" value="Tetracyclin repressor-like, C-terminal domain"/>
    <property type="match status" value="1"/>
</dbReference>
<accession>A0A7W7M9B9</accession>
<dbReference type="RefSeq" id="WP_185042114.1">
    <property type="nucleotide sequence ID" value="NZ_BAABFG010000005.1"/>
</dbReference>
<proteinExistence type="predicted"/>
<protein>
    <submittedName>
        <fullName evidence="1">Uncharacterized protein</fullName>
    </submittedName>
</protein>
<organism evidence="1 2">
    <name type="scientific">Actinoplanes octamycinicus</name>
    <dbReference type="NCBI Taxonomy" id="135948"/>
    <lineage>
        <taxon>Bacteria</taxon>
        <taxon>Bacillati</taxon>
        <taxon>Actinomycetota</taxon>
        <taxon>Actinomycetes</taxon>
        <taxon>Micromonosporales</taxon>
        <taxon>Micromonosporaceae</taxon>
        <taxon>Actinoplanes</taxon>
    </lineage>
</organism>
<reference evidence="1 2" key="1">
    <citation type="submission" date="2020-08" db="EMBL/GenBank/DDBJ databases">
        <title>Sequencing the genomes of 1000 actinobacteria strains.</title>
        <authorList>
            <person name="Klenk H.-P."/>
        </authorList>
    </citation>
    <scope>NUCLEOTIDE SEQUENCE [LARGE SCALE GENOMIC DNA]</scope>
    <source>
        <strain evidence="1 2">DSM 45809</strain>
    </source>
</reference>
<dbReference type="Gene3D" id="1.10.357.10">
    <property type="entry name" value="Tetracycline Repressor, domain 2"/>
    <property type="match status" value="1"/>
</dbReference>
<sequence>MASWVTQGTDRTEVLDMVASLWTSLDTDEYPFLRSIAAQLRAHDDRAEFLAGVDLIQVGITSTAPRRETASARPTHFRYYAGAP</sequence>
<dbReference type="Proteomes" id="UP000546162">
    <property type="component" value="Unassembled WGS sequence"/>
</dbReference>
<gene>
    <name evidence="1" type="ORF">BJY16_005120</name>
</gene>